<dbReference type="Proteomes" id="UP000325516">
    <property type="component" value="Chromosome"/>
</dbReference>
<dbReference type="RefSeq" id="WP_150923559.1">
    <property type="nucleotide sequence ID" value="NZ_CP044232.1"/>
</dbReference>
<name>A0A5J6L0B8_9MICO</name>
<sequence length="96" mass="10775">MHSSELRGVRFPPGKRRGLFRVEGFSAEDVDGFLRECEVAVRAYENGGTPRLRSEDVVTRQLLTSARHGGSYDMDAVSEFLDRVAAALHEHEQRVS</sequence>
<evidence type="ECO:0000313" key="1">
    <source>
        <dbReference type="EMBL" id="QEW01915.1"/>
    </source>
</evidence>
<dbReference type="AlphaFoldDB" id="A0A5J6L0B8"/>
<protein>
    <recommendedName>
        <fullName evidence="3">DivIVA domain-containing protein</fullName>
    </recommendedName>
</protein>
<evidence type="ECO:0000313" key="2">
    <source>
        <dbReference type="Proteomes" id="UP000325516"/>
    </source>
</evidence>
<reference evidence="2" key="1">
    <citation type="submission" date="2019-09" db="EMBL/GenBank/DDBJ databases">
        <title>Mumia zhuanghuii sp. nov. isolated from the intestinal contents of plateau pika (Ochotona curzoniae) in the Qinghai-Tibet plateau of China.</title>
        <authorList>
            <person name="Tian Z."/>
        </authorList>
    </citation>
    <scope>NUCLEOTIDE SEQUENCE [LARGE SCALE GENOMIC DNA]</scope>
    <source>
        <strain evidence="2">L-031</strain>
    </source>
</reference>
<proteinExistence type="predicted"/>
<dbReference type="KEGG" id="mlz:F6J85_01570"/>
<keyword evidence="2" id="KW-1185">Reference proteome</keyword>
<evidence type="ECO:0008006" key="3">
    <source>
        <dbReference type="Google" id="ProtNLM"/>
    </source>
</evidence>
<dbReference type="EMBL" id="CP044232">
    <property type="protein sequence ID" value="QEW01915.1"/>
    <property type="molecule type" value="Genomic_DNA"/>
</dbReference>
<accession>A0A5J6L0B8</accession>
<gene>
    <name evidence="1" type="ORF">F6J85_01570</name>
</gene>
<organism evidence="1 2">
    <name type="scientific">Microbacterium lushaniae</name>
    <dbReference type="NCBI Taxonomy" id="2614639"/>
    <lineage>
        <taxon>Bacteria</taxon>
        <taxon>Bacillati</taxon>
        <taxon>Actinomycetota</taxon>
        <taxon>Actinomycetes</taxon>
        <taxon>Micrococcales</taxon>
        <taxon>Microbacteriaceae</taxon>
        <taxon>Microbacterium</taxon>
    </lineage>
</organism>